<accession>Q4KJX3</accession>
<dbReference type="AlphaFoldDB" id="Q4KJX3"/>
<dbReference type="HOGENOM" id="CLU_888157_0_0_6"/>
<dbReference type="EMBL" id="CP000076">
    <property type="protein sequence ID" value="AAY95725.1"/>
    <property type="molecule type" value="Genomic_DNA"/>
</dbReference>
<reference evidence="1 2" key="1">
    <citation type="journal article" date="2005" name="Nat. Biotechnol.">
        <title>Complete genome sequence of the plant commensal Pseudomonas fluorescens Pf-5.</title>
        <authorList>
            <person name="Paulsen I.T."/>
            <person name="Press C.M."/>
            <person name="Ravel J."/>
            <person name="Kobayashi D.Y."/>
            <person name="Myers G.S."/>
            <person name="Mavrodi D.V."/>
            <person name="DeBoy R.T."/>
            <person name="Seshadri R."/>
            <person name="Ren Q."/>
            <person name="Madupu R."/>
            <person name="Dodson R.J."/>
            <person name="Durkin A.S."/>
            <person name="Brinkac L.M."/>
            <person name="Daugherty S.C."/>
            <person name="Sullivan S.A."/>
            <person name="Rosovitz M.J."/>
            <person name="Gwinn M.L."/>
            <person name="Zhou L."/>
            <person name="Schneider D.J."/>
            <person name="Cartinhour S.W."/>
            <person name="Nelson W.C."/>
            <person name="Weidman J."/>
            <person name="Watkins K."/>
            <person name="Tran K."/>
            <person name="Khouri H."/>
            <person name="Pierson E.A."/>
            <person name="Pierson L.S.III."/>
            <person name="Thomashow L.S."/>
            <person name="Loper J.E."/>
        </authorList>
    </citation>
    <scope>NUCLEOTIDE SEQUENCE [LARGE SCALE GENOMIC DNA]</scope>
    <source>
        <strain evidence="2">ATCC BAA-477 / NRRL B-23932 / Pf-5</strain>
    </source>
</reference>
<evidence type="ECO:0000313" key="2">
    <source>
        <dbReference type="Proteomes" id="UP000008540"/>
    </source>
</evidence>
<sequence>MICANHWLKIPAPRDLAIHALAFPAPRTPYQMELSERLLNILKNNPSWIGRVYESFIISAIKEFERNNPPAHSPDFDPKTNQRPYGYRHNKLFDPASEDNGETDVADIYFGYPQPLLDACKITTDPLVEDQSWFCRTTWNGWAVEVKTKRVDKTDRPLHHLAFAGELNTALPVARKTAWMQTRNGEELISNQLKRRWADLYVYILYQLDDGLPDFTGATGTYILVIPTLLLNEALRDTSEDAETIQLNKLMKILDLHHLRYFTHLTQNIPGKMLQLASEQWQAMFAYKREGDALKRQWYENTYLPSQAKPQKQ</sequence>
<dbReference type="KEGG" id="pfl:PFL_0314"/>
<organism evidence="1 2">
    <name type="scientific">Pseudomonas fluorescens (strain ATCC BAA-477 / NRRL B-23932 / Pf-5)</name>
    <dbReference type="NCBI Taxonomy" id="220664"/>
    <lineage>
        <taxon>Bacteria</taxon>
        <taxon>Pseudomonadati</taxon>
        <taxon>Pseudomonadota</taxon>
        <taxon>Gammaproteobacteria</taxon>
        <taxon>Pseudomonadales</taxon>
        <taxon>Pseudomonadaceae</taxon>
        <taxon>Pseudomonas</taxon>
    </lineage>
</organism>
<evidence type="ECO:0000313" key="1">
    <source>
        <dbReference type="EMBL" id="AAY95725.1"/>
    </source>
</evidence>
<dbReference type="STRING" id="220664.PFL_0314"/>
<dbReference type="Proteomes" id="UP000008540">
    <property type="component" value="Chromosome"/>
</dbReference>
<gene>
    <name evidence="1" type="ordered locus">PFL_0314</name>
</gene>
<name>Q4KJX3_PSEF5</name>
<evidence type="ECO:0008006" key="3">
    <source>
        <dbReference type="Google" id="ProtNLM"/>
    </source>
</evidence>
<protein>
    <recommendedName>
        <fullName evidence="3">Restriction endonuclease</fullName>
    </recommendedName>
</protein>
<proteinExistence type="predicted"/>